<dbReference type="AlphaFoldDB" id="A0A4C1WR53"/>
<organism evidence="1 2">
    <name type="scientific">Eumeta variegata</name>
    <name type="common">Bagworm moth</name>
    <name type="synonym">Eumeta japonica</name>
    <dbReference type="NCBI Taxonomy" id="151549"/>
    <lineage>
        <taxon>Eukaryota</taxon>
        <taxon>Metazoa</taxon>
        <taxon>Ecdysozoa</taxon>
        <taxon>Arthropoda</taxon>
        <taxon>Hexapoda</taxon>
        <taxon>Insecta</taxon>
        <taxon>Pterygota</taxon>
        <taxon>Neoptera</taxon>
        <taxon>Endopterygota</taxon>
        <taxon>Lepidoptera</taxon>
        <taxon>Glossata</taxon>
        <taxon>Ditrysia</taxon>
        <taxon>Tineoidea</taxon>
        <taxon>Psychidae</taxon>
        <taxon>Oiketicinae</taxon>
        <taxon>Eumeta</taxon>
    </lineage>
</organism>
<gene>
    <name evidence="1" type="ORF">EVAR_39327_1</name>
</gene>
<keyword evidence="2" id="KW-1185">Reference proteome</keyword>
<evidence type="ECO:0000313" key="2">
    <source>
        <dbReference type="Proteomes" id="UP000299102"/>
    </source>
</evidence>
<accession>A0A4C1WR53</accession>
<protein>
    <submittedName>
        <fullName evidence="1">Uncharacterized protein</fullName>
    </submittedName>
</protein>
<comment type="caution">
    <text evidence="1">The sequence shown here is derived from an EMBL/GenBank/DDBJ whole genome shotgun (WGS) entry which is preliminary data.</text>
</comment>
<sequence length="73" mass="8433">MRYLEIQDKIIPFRDGVNALATLTFLQTFVRGKLAWLLGNRLRVFMGGEEHLLLGGSNVYLHHENTIEQKAMF</sequence>
<reference evidence="1 2" key="1">
    <citation type="journal article" date="2019" name="Commun. Biol.">
        <title>The bagworm genome reveals a unique fibroin gene that provides high tensile strength.</title>
        <authorList>
            <person name="Kono N."/>
            <person name="Nakamura H."/>
            <person name="Ohtoshi R."/>
            <person name="Tomita M."/>
            <person name="Numata K."/>
            <person name="Arakawa K."/>
        </authorList>
    </citation>
    <scope>NUCLEOTIDE SEQUENCE [LARGE SCALE GENOMIC DNA]</scope>
</reference>
<dbReference type="EMBL" id="BGZK01000610">
    <property type="protein sequence ID" value="GBP52789.1"/>
    <property type="molecule type" value="Genomic_DNA"/>
</dbReference>
<dbReference type="Proteomes" id="UP000299102">
    <property type="component" value="Unassembled WGS sequence"/>
</dbReference>
<name>A0A4C1WR53_EUMVA</name>
<evidence type="ECO:0000313" key="1">
    <source>
        <dbReference type="EMBL" id="GBP52789.1"/>
    </source>
</evidence>
<proteinExistence type="predicted"/>